<dbReference type="RefSeq" id="WP_252803017.1">
    <property type="nucleotide sequence ID" value="NZ_BAAABM010000016.1"/>
</dbReference>
<gene>
    <name evidence="2" type="ORF">GCM10010151_26650</name>
</gene>
<sequence>MGGVGGGTALIAAAQHIGTDKTWGQVLLYLSPMVSVALGSVIYYCFAQMNWMVLVFEVKRAKRTLLEQLEDPNVSDQVKEDIRRDLDEIDRRLSSARLARVRAASKSMDKWLAKSTEVE</sequence>
<keyword evidence="1" id="KW-0472">Membrane</keyword>
<evidence type="ECO:0000313" key="2">
    <source>
        <dbReference type="EMBL" id="GAA0335620.1"/>
    </source>
</evidence>
<keyword evidence="1" id="KW-1133">Transmembrane helix</keyword>
<dbReference type="Proteomes" id="UP001501822">
    <property type="component" value="Unassembled WGS sequence"/>
</dbReference>
<feature type="transmembrane region" description="Helical" evidence="1">
    <location>
        <begin position="26"/>
        <end position="46"/>
    </location>
</feature>
<reference evidence="2 3" key="1">
    <citation type="journal article" date="2019" name="Int. J. Syst. Evol. Microbiol.">
        <title>The Global Catalogue of Microorganisms (GCM) 10K type strain sequencing project: providing services to taxonomists for standard genome sequencing and annotation.</title>
        <authorList>
            <consortium name="The Broad Institute Genomics Platform"/>
            <consortium name="The Broad Institute Genome Sequencing Center for Infectious Disease"/>
            <person name="Wu L."/>
            <person name="Ma J."/>
        </authorList>
    </citation>
    <scope>NUCLEOTIDE SEQUENCE [LARGE SCALE GENOMIC DNA]</scope>
    <source>
        <strain evidence="2 3">JCM 3146</strain>
    </source>
</reference>
<proteinExistence type="predicted"/>
<evidence type="ECO:0000256" key="1">
    <source>
        <dbReference type="SAM" id="Phobius"/>
    </source>
</evidence>
<accession>A0ABN0WFL9</accession>
<dbReference type="EMBL" id="BAAABM010000016">
    <property type="protein sequence ID" value="GAA0335620.1"/>
    <property type="molecule type" value="Genomic_DNA"/>
</dbReference>
<keyword evidence="1" id="KW-0812">Transmembrane</keyword>
<organism evidence="2 3">
    <name type="scientific">Actinoallomurus spadix</name>
    <dbReference type="NCBI Taxonomy" id="79912"/>
    <lineage>
        <taxon>Bacteria</taxon>
        <taxon>Bacillati</taxon>
        <taxon>Actinomycetota</taxon>
        <taxon>Actinomycetes</taxon>
        <taxon>Streptosporangiales</taxon>
        <taxon>Thermomonosporaceae</taxon>
        <taxon>Actinoallomurus</taxon>
    </lineage>
</organism>
<comment type="caution">
    <text evidence="2">The sequence shown here is derived from an EMBL/GenBank/DDBJ whole genome shotgun (WGS) entry which is preliminary data.</text>
</comment>
<evidence type="ECO:0000313" key="3">
    <source>
        <dbReference type="Proteomes" id="UP001501822"/>
    </source>
</evidence>
<protein>
    <submittedName>
        <fullName evidence="2">Uncharacterized protein</fullName>
    </submittedName>
</protein>
<name>A0ABN0WFL9_9ACTN</name>
<keyword evidence="3" id="KW-1185">Reference proteome</keyword>